<keyword evidence="2" id="KW-1185">Reference proteome</keyword>
<protein>
    <submittedName>
        <fullName evidence="1">Uncharacterized protein</fullName>
    </submittedName>
</protein>
<dbReference type="Proteomes" id="UP000198923">
    <property type="component" value="Unassembled WGS sequence"/>
</dbReference>
<evidence type="ECO:0000313" key="2">
    <source>
        <dbReference type="Proteomes" id="UP000198923"/>
    </source>
</evidence>
<accession>A0A1G7R5G2</accession>
<evidence type="ECO:0000313" key="1">
    <source>
        <dbReference type="EMBL" id="SDG06036.1"/>
    </source>
</evidence>
<sequence>MTTADQTDNVVGATDLVTRQAVTGPVPVVPHDATTHDARLGGNP</sequence>
<organism evidence="1 2">
    <name type="scientific">Sinosporangium album</name>
    <dbReference type="NCBI Taxonomy" id="504805"/>
    <lineage>
        <taxon>Bacteria</taxon>
        <taxon>Bacillati</taxon>
        <taxon>Actinomycetota</taxon>
        <taxon>Actinomycetes</taxon>
        <taxon>Streptosporangiales</taxon>
        <taxon>Streptosporangiaceae</taxon>
        <taxon>Sinosporangium</taxon>
    </lineage>
</organism>
<name>A0A1G7R5G2_9ACTN</name>
<reference evidence="1 2" key="1">
    <citation type="submission" date="2016-10" db="EMBL/GenBank/DDBJ databases">
        <authorList>
            <person name="de Groot N.N."/>
        </authorList>
    </citation>
    <scope>NUCLEOTIDE SEQUENCE [LARGE SCALE GENOMIC DNA]</scope>
    <source>
        <strain evidence="1 2">CPCC 201354</strain>
    </source>
</reference>
<dbReference type="EMBL" id="FNCN01000001">
    <property type="protein sequence ID" value="SDG06036.1"/>
    <property type="molecule type" value="Genomic_DNA"/>
</dbReference>
<gene>
    <name evidence="1" type="ORF">SAMN05421505_101263</name>
</gene>
<proteinExistence type="predicted"/>
<dbReference type="AlphaFoldDB" id="A0A1G7R5G2"/>